<keyword evidence="16" id="KW-0804">Transcription</keyword>
<feature type="coiled-coil region" evidence="27">
    <location>
        <begin position="710"/>
        <end position="737"/>
    </location>
</feature>
<evidence type="ECO:0000256" key="12">
    <source>
        <dbReference type="ARBA" id="ARBA00023015"/>
    </source>
</evidence>
<feature type="domain" description="Kinesin motor" evidence="29">
    <location>
        <begin position="63"/>
        <end position="299"/>
    </location>
</feature>
<evidence type="ECO:0000256" key="26">
    <source>
        <dbReference type="RuleBase" id="RU000682"/>
    </source>
</evidence>
<evidence type="ECO:0000256" key="15">
    <source>
        <dbReference type="ARBA" id="ARBA00023155"/>
    </source>
</evidence>
<feature type="DNA-binding region" description="Homeobox" evidence="24">
    <location>
        <begin position="1241"/>
        <end position="1300"/>
    </location>
</feature>
<evidence type="ECO:0000256" key="25">
    <source>
        <dbReference type="PROSITE-ProRule" id="PRU00283"/>
    </source>
</evidence>
<dbReference type="GO" id="GO:0000981">
    <property type="term" value="F:DNA-binding transcription factor activity, RNA polymerase II-specific"/>
    <property type="evidence" value="ECO:0007669"/>
    <property type="project" value="InterPro"/>
</dbReference>
<evidence type="ECO:0000259" key="29">
    <source>
        <dbReference type="PROSITE" id="PS50067"/>
    </source>
</evidence>
<keyword evidence="10" id="KW-0498">Mitosis</keyword>
<dbReference type="InterPro" id="IPR019821">
    <property type="entry name" value="Kinesin_motor_CS"/>
</dbReference>
<keyword evidence="13 27" id="KW-0175">Coiled coil</keyword>
<comment type="similarity">
    <text evidence="21">Belongs to the TRAFAC class myosin-kinesin ATPase superfamily. Kinesin family. KIN-5/BimC subfamily.</text>
</comment>
<evidence type="ECO:0000256" key="8">
    <source>
        <dbReference type="ARBA" id="ARBA00022701"/>
    </source>
</evidence>
<evidence type="ECO:0000256" key="27">
    <source>
        <dbReference type="SAM" id="Coils"/>
    </source>
</evidence>
<dbReference type="InterPro" id="IPR047241">
    <property type="entry name" value="KIF11-like_kin_motor_dom"/>
</dbReference>
<comment type="subcellular location">
    <subcellularLocation>
        <location evidence="2">Cytoplasm</location>
        <location evidence="2">Cytoskeleton</location>
    </subcellularLocation>
    <subcellularLocation>
        <location evidence="1 24 26">Nucleus</location>
    </subcellularLocation>
</comment>
<keyword evidence="6" id="KW-0597">Phosphoprotein</keyword>
<keyword evidence="7" id="KW-0132">Cell division</keyword>
<dbReference type="GO" id="GO:0007018">
    <property type="term" value="P:microtubule-based movement"/>
    <property type="evidence" value="ECO:0007669"/>
    <property type="project" value="InterPro"/>
</dbReference>
<keyword evidence="4" id="KW-0963">Cytoplasm</keyword>
<dbReference type="GO" id="GO:0072686">
    <property type="term" value="C:mitotic spindle"/>
    <property type="evidence" value="ECO:0007669"/>
    <property type="project" value="TreeGrafter"/>
</dbReference>
<keyword evidence="14 24" id="KW-0238">DNA-binding</keyword>
<dbReference type="PROSITE" id="PS50067">
    <property type="entry name" value="KINESIN_MOTOR_2"/>
    <property type="match status" value="1"/>
</dbReference>
<comment type="caution">
    <text evidence="25">Lacks conserved residue(s) required for the propagation of feature annotation.</text>
</comment>
<dbReference type="SUPFAM" id="SSF46689">
    <property type="entry name" value="Homeodomain-like"/>
    <property type="match status" value="1"/>
</dbReference>
<dbReference type="GO" id="GO:0005634">
    <property type="term" value="C:nucleus"/>
    <property type="evidence" value="ECO:0007669"/>
    <property type="project" value="UniProtKB-SubCell"/>
</dbReference>
<reference evidence="31 32" key="1">
    <citation type="submission" date="2019-01" db="EMBL/GenBank/DDBJ databases">
        <title>Draft Genome and Complete Hox-Cluster Characterization of the Sterlet Sturgeon (Acipenser ruthenus).</title>
        <authorList>
            <person name="Wei Q."/>
        </authorList>
    </citation>
    <scope>NUCLEOTIDE SEQUENCE [LARGE SCALE GENOMIC DNA]</scope>
    <source>
        <strain evidence="31">WHYD16114868_AA</strain>
        <tissue evidence="31">Blood</tissue>
    </source>
</reference>
<dbReference type="InterPro" id="IPR017970">
    <property type="entry name" value="Homeobox_CS"/>
</dbReference>
<evidence type="ECO:0000256" key="11">
    <source>
        <dbReference type="ARBA" id="ARBA00022840"/>
    </source>
</evidence>
<dbReference type="GO" id="GO:0008574">
    <property type="term" value="F:plus-end-directed microtubule motor activity"/>
    <property type="evidence" value="ECO:0007669"/>
    <property type="project" value="TreeGrafter"/>
</dbReference>
<dbReference type="EMBL" id="SCEB01214275">
    <property type="protein sequence ID" value="RXM36268.1"/>
    <property type="molecule type" value="Genomic_DNA"/>
</dbReference>
<comment type="caution">
    <text evidence="31">The sequence shown here is derived from an EMBL/GenBank/DDBJ whole genome shotgun (WGS) entry which is preliminary data.</text>
</comment>
<dbReference type="InterPro" id="IPR009057">
    <property type="entry name" value="Homeodomain-like_sf"/>
</dbReference>
<dbReference type="SMART" id="SM00129">
    <property type="entry name" value="KISc"/>
    <property type="match status" value="1"/>
</dbReference>
<keyword evidence="3" id="KW-0217">Developmental protein</keyword>
<keyword evidence="9" id="KW-0547">Nucleotide-binding</keyword>
<dbReference type="FunFam" id="1.10.10.60:FF:000178">
    <property type="entry name" value="hematopoietically-expressed homeobox protein HHEX"/>
    <property type="match status" value="1"/>
</dbReference>
<evidence type="ECO:0000256" key="10">
    <source>
        <dbReference type="ARBA" id="ARBA00022776"/>
    </source>
</evidence>
<organism evidence="31 32">
    <name type="scientific">Acipenser ruthenus</name>
    <name type="common">Sterlet sturgeon</name>
    <dbReference type="NCBI Taxonomy" id="7906"/>
    <lineage>
        <taxon>Eukaryota</taxon>
        <taxon>Metazoa</taxon>
        <taxon>Chordata</taxon>
        <taxon>Craniata</taxon>
        <taxon>Vertebrata</taxon>
        <taxon>Euteleostomi</taxon>
        <taxon>Actinopterygii</taxon>
        <taxon>Chondrostei</taxon>
        <taxon>Acipenseriformes</taxon>
        <taxon>Acipenseridae</taxon>
        <taxon>Acipenser</taxon>
    </lineage>
</organism>
<keyword evidence="18" id="KW-0206">Cytoskeleton</keyword>
<dbReference type="SMART" id="SM00389">
    <property type="entry name" value="HOX"/>
    <property type="match status" value="1"/>
</dbReference>
<keyword evidence="5" id="KW-0678">Repressor</keyword>
<evidence type="ECO:0000256" key="24">
    <source>
        <dbReference type="PROSITE-ProRule" id="PRU00108"/>
    </source>
</evidence>
<dbReference type="InterPro" id="IPR001752">
    <property type="entry name" value="Kinesin_motor_dom"/>
</dbReference>
<evidence type="ECO:0000256" key="18">
    <source>
        <dbReference type="ARBA" id="ARBA00023212"/>
    </source>
</evidence>
<evidence type="ECO:0000256" key="6">
    <source>
        <dbReference type="ARBA" id="ARBA00022553"/>
    </source>
</evidence>
<dbReference type="CDD" id="cd00086">
    <property type="entry name" value="homeodomain"/>
    <property type="match status" value="1"/>
</dbReference>
<evidence type="ECO:0000256" key="9">
    <source>
        <dbReference type="ARBA" id="ARBA00022741"/>
    </source>
</evidence>
<dbReference type="GO" id="GO:0051301">
    <property type="term" value="P:cell division"/>
    <property type="evidence" value="ECO:0007669"/>
    <property type="project" value="UniProtKB-KW"/>
</dbReference>
<dbReference type="Gene3D" id="3.40.850.10">
    <property type="entry name" value="Kinesin motor domain"/>
    <property type="match status" value="2"/>
</dbReference>
<dbReference type="PANTHER" id="PTHR47970:SF12">
    <property type="entry name" value="KINESIN FAMILY MEMBER 11"/>
    <property type="match status" value="1"/>
</dbReference>
<dbReference type="GO" id="GO:0008017">
    <property type="term" value="F:microtubule binding"/>
    <property type="evidence" value="ECO:0007669"/>
    <property type="project" value="InterPro"/>
</dbReference>
<feature type="region of interest" description="Disordered" evidence="28">
    <location>
        <begin position="1299"/>
        <end position="1318"/>
    </location>
</feature>
<evidence type="ECO:0000259" key="30">
    <source>
        <dbReference type="PROSITE" id="PS50071"/>
    </source>
</evidence>
<dbReference type="InterPro" id="IPR047149">
    <property type="entry name" value="KIF11-like"/>
</dbReference>
<protein>
    <recommendedName>
        <fullName evidence="22">Hematopoietically-expressed homeobox protein HHEX</fullName>
    </recommendedName>
    <alternativeName>
        <fullName evidence="23">Hematopoietically-expressed homeobox protein hhex</fullName>
    </alternativeName>
</protein>
<evidence type="ECO:0000256" key="1">
    <source>
        <dbReference type="ARBA" id="ARBA00004123"/>
    </source>
</evidence>
<dbReference type="FunFam" id="3.40.850.10:FF:000019">
    <property type="entry name" value="Kinesin-like protein KIN-5D"/>
    <property type="match status" value="1"/>
</dbReference>
<dbReference type="PRINTS" id="PR00380">
    <property type="entry name" value="KINESINHEAVY"/>
</dbReference>
<dbReference type="GO" id="GO:0005524">
    <property type="term" value="F:ATP binding"/>
    <property type="evidence" value="ECO:0007669"/>
    <property type="project" value="UniProtKB-KW"/>
</dbReference>
<feature type="compositionally biased region" description="Basic and acidic residues" evidence="28">
    <location>
        <begin position="1307"/>
        <end position="1318"/>
    </location>
</feature>
<dbReference type="InterPro" id="IPR025901">
    <property type="entry name" value="Kinesin-assoc_MT-bd_dom"/>
</dbReference>
<dbReference type="PROSITE" id="PS00411">
    <property type="entry name" value="KINESIN_MOTOR_1"/>
    <property type="match status" value="1"/>
</dbReference>
<evidence type="ECO:0000256" key="17">
    <source>
        <dbReference type="ARBA" id="ARBA00023175"/>
    </source>
</evidence>
<gene>
    <name evidence="31" type="ORF">EOD39_12044</name>
</gene>
<dbReference type="PROSITE" id="PS00027">
    <property type="entry name" value="HOMEOBOX_1"/>
    <property type="match status" value="1"/>
</dbReference>
<evidence type="ECO:0000256" key="20">
    <source>
        <dbReference type="ARBA" id="ARBA00023306"/>
    </source>
</evidence>
<feature type="compositionally biased region" description="Acidic residues" evidence="28">
    <location>
        <begin position="1351"/>
        <end position="1368"/>
    </location>
</feature>
<dbReference type="Pfam" id="PF13931">
    <property type="entry name" value="Microtub_bind"/>
    <property type="match status" value="1"/>
</dbReference>
<sequence length="1378" mass="155055">MFCQNPSVGKKDDKGRNIQVVVRCRPFNNVERKASSYSVMDCDSGRKEILVRTGGVGDKTLKKTYTFDMDPLAGIIPRTLHQIFEKLTSNGTEFSVKVSLLEIYNEELFDLLSPSTDVNERLQMFDDPRNKRGVIIKGLEEISVHNKYEVYQILERGAAKRKTASTLMNAYSSRSHSVFAITIHMRETTVDGEELVKIGKLNLVDLAGSENIGRSGAVDKRAREAGNINQSLLTLGRVITALVERTPHIPYRESKLTRILQDSLGGRTKTSIIATVSPASVNLEETLSTLDYANRAKNIMNKPEVNQKLTKRTLIKEYTEEIERLKRDLSAAREKNGVYISSENYDFMNSKIVTQDEQISEFIEKIAAVEEEMKRVSELFTDSQKELEQYSSYLEEKEKELEMTQNNLQHTKKKLSEEVFVVSALQTTEEELYGVADQLLTTVDVSTKDVSGLHAKLDRKKEVEQHNAKMQESFAAQMDSLFNQMQKSVEQQSLKHQGMLELYTTSVDAVSKQGNILVELLRKRTASPAPSVPLEQEGSTAIMAAGRSVISSCLRRHGQSRDSDIGLSQSHRLTSQQLKELQLVNRNLLRISRLNGQAVGRNLAALVVARRQLWLSQAHIADGDKAPLLDAPITPGHTGLAVNDMLQCSRRARESTKELVRQLPKQPPPVRDLLNANATAFSGTLSTVAKSFSSLKEIVDTEMTKSLDAMLKQESQCEEAKSSLQKCMEEHKAEMEEMLLARLLPGINSVLQLNNHLKLTLQSHSALAEKMETMKREMSTFFSEHGQALTKVREDTATVLASLKAEHDALKQEVNKANDKHTEGISQVISCLQNQLNLLALETQQNFKSVLNKTEALQASTSSFQQTMEHHCTNAVESANSQQNKFESSADNLIKEIRQASSEGVKVIEESSGYCTHLSTAVASLSEETEKWCSSTNSNIVSFADRQLSFLNGNRSLVQNLQQDVVRSCDSLSTEVTDQIRGQQGSAESALSALVEQVGSDKEMLMDHKIELGDQAQEGLHEVLRFLQEELKQDVPTGTTPQRKEFHYPRNFSKTRPRDVLLEQFRQEQQELQAAFNTFEPVQEEQVDQDSLEDDAVNGSNESMLSERSCIDDGIMCYENGRAPFFTPVHPTPFYIDDILGRNVTSTSTPLMPTPALPSANSSFTSLVSPYRTPIYEPTPIHPAFSHPAAVTATYNTGAFAGSFYPFHRTMGDYAHALIRHDPLGKPLLWTPFIQRPLHKRKGGQVRFSNDQTIELEKKFETQKYLSPPERKRLAKMLQLSERQVKTWFQNRRAKWRRLKQENPQGTKREEGENSEIRCDQRQDISLNPEQKNKEITLSRSHCSSSPASQEEIESDISEDSEQDVDIEDDRHCSLNVQ</sequence>
<feature type="coiled-coil region" evidence="27">
    <location>
        <begin position="308"/>
        <end position="418"/>
    </location>
</feature>
<keyword evidence="15 24" id="KW-0371">Homeobox</keyword>
<keyword evidence="20" id="KW-0131">Cell cycle</keyword>
<dbReference type="PROSITE" id="PS50071">
    <property type="entry name" value="HOMEOBOX_2"/>
    <property type="match status" value="1"/>
</dbReference>
<dbReference type="Pfam" id="PF00046">
    <property type="entry name" value="Homeodomain"/>
    <property type="match status" value="1"/>
</dbReference>
<keyword evidence="17" id="KW-0505">Motor protein</keyword>
<evidence type="ECO:0000256" key="16">
    <source>
        <dbReference type="ARBA" id="ARBA00023163"/>
    </source>
</evidence>
<evidence type="ECO:0000256" key="3">
    <source>
        <dbReference type="ARBA" id="ARBA00022473"/>
    </source>
</evidence>
<evidence type="ECO:0000256" key="7">
    <source>
        <dbReference type="ARBA" id="ARBA00022618"/>
    </source>
</evidence>
<dbReference type="CDD" id="cd01364">
    <property type="entry name" value="KISc_BimC_Eg5"/>
    <property type="match status" value="1"/>
</dbReference>
<evidence type="ECO:0000313" key="32">
    <source>
        <dbReference type="Proteomes" id="UP000289886"/>
    </source>
</evidence>
<evidence type="ECO:0000256" key="5">
    <source>
        <dbReference type="ARBA" id="ARBA00022491"/>
    </source>
</evidence>
<dbReference type="Proteomes" id="UP000289886">
    <property type="component" value="Unassembled WGS sequence"/>
</dbReference>
<keyword evidence="19 24" id="KW-0539">Nucleus</keyword>
<dbReference type="GO" id="GO:0051231">
    <property type="term" value="P:spindle elongation"/>
    <property type="evidence" value="ECO:0007669"/>
    <property type="project" value="TreeGrafter"/>
</dbReference>
<feature type="region of interest" description="Disordered" evidence="28">
    <location>
        <begin position="1326"/>
        <end position="1378"/>
    </location>
</feature>
<proteinExistence type="inferred from homology"/>
<evidence type="ECO:0000256" key="2">
    <source>
        <dbReference type="ARBA" id="ARBA00004245"/>
    </source>
</evidence>
<evidence type="ECO:0000256" key="28">
    <source>
        <dbReference type="SAM" id="MobiDB-lite"/>
    </source>
</evidence>
<dbReference type="InterPro" id="IPR036961">
    <property type="entry name" value="Kinesin_motor_dom_sf"/>
</dbReference>
<dbReference type="SUPFAM" id="SSF52540">
    <property type="entry name" value="P-loop containing nucleoside triphosphate hydrolases"/>
    <property type="match status" value="1"/>
</dbReference>
<evidence type="ECO:0000256" key="21">
    <source>
        <dbReference type="ARBA" id="ARBA00034704"/>
    </source>
</evidence>
<dbReference type="GO" id="GO:0090307">
    <property type="term" value="P:mitotic spindle assembly"/>
    <property type="evidence" value="ECO:0007669"/>
    <property type="project" value="TreeGrafter"/>
</dbReference>
<dbReference type="PANTHER" id="PTHR47970">
    <property type="entry name" value="KINESIN-LIKE PROTEIN KIF11"/>
    <property type="match status" value="1"/>
</dbReference>
<dbReference type="Gene3D" id="1.10.10.60">
    <property type="entry name" value="Homeodomain-like"/>
    <property type="match status" value="1"/>
</dbReference>
<evidence type="ECO:0000256" key="14">
    <source>
        <dbReference type="ARBA" id="ARBA00023125"/>
    </source>
</evidence>
<evidence type="ECO:0000256" key="13">
    <source>
        <dbReference type="ARBA" id="ARBA00023054"/>
    </source>
</evidence>
<evidence type="ECO:0000256" key="23">
    <source>
        <dbReference type="ARBA" id="ARBA00074106"/>
    </source>
</evidence>
<evidence type="ECO:0000313" key="31">
    <source>
        <dbReference type="EMBL" id="RXM36268.1"/>
    </source>
</evidence>
<keyword evidence="11" id="KW-0067">ATP-binding</keyword>
<keyword evidence="32" id="KW-1185">Reference proteome</keyword>
<dbReference type="GO" id="GO:0003677">
    <property type="term" value="F:DNA binding"/>
    <property type="evidence" value="ECO:0007669"/>
    <property type="project" value="UniProtKB-UniRule"/>
</dbReference>
<keyword evidence="12" id="KW-0805">Transcription regulation</keyword>
<feature type="compositionally biased region" description="Basic and acidic residues" evidence="28">
    <location>
        <begin position="1369"/>
        <end position="1378"/>
    </location>
</feature>
<feature type="domain" description="Homeobox" evidence="30">
    <location>
        <begin position="1239"/>
        <end position="1299"/>
    </location>
</feature>
<dbReference type="SMR" id="A0A444UMC3"/>
<evidence type="ECO:0000256" key="4">
    <source>
        <dbReference type="ARBA" id="ARBA00022490"/>
    </source>
</evidence>
<dbReference type="InterPro" id="IPR001356">
    <property type="entry name" value="HD"/>
</dbReference>
<name>A0A444UMC3_ACIRT</name>
<dbReference type="GO" id="GO:0005876">
    <property type="term" value="C:spindle microtubule"/>
    <property type="evidence" value="ECO:0007669"/>
    <property type="project" value="TreeGrafter"/>
</dbReference>
<feature type="compositionally biased region" description="Polar residues" evidence="28">
    <location>
        <begin position="1338"/>
        <end position="1348"/>
    </location>
</feature>
<evidence type="ECO:0000256" key="22">
    <source>
        <dbReference type="ARBA" id="ARBA00073682"/>
    </source>
</evidence>
<dbReference type="Pfam" id="PF00225">
    <property type="entry name" value="Kinesin"/>
    <property type="match status" value="1"/>
</dbReference>
<feature type="coiled-coil region" evidence="27">
    <location>
        <begin position="793"/>
        <end position="820"/>
    </location>
</feature>
<dbReference type="InterPro" id="IPR027417">
    <property type="entry name" value="P-loop_NTPase"/>
</dbReference>
<evidence type="ECO:0000256" key="19">
    <source>
        <dbReference type="ARBA" id="ARBA00023242"/>
    </source>
</evidence>
<accession>A0A444UMC3</accession>
<keyword evidence="8" id="KW-0493">Microtubule</keyword>